<dbReference type="AlphaFoldDB" id="W7AHZ9"/>
<accession>W7AHZ9</accession>
<feature type="compositionally biased region" description="Basic and acidic residues" evidence="2">
    <location>
        <begin position="142"/>
        <end position="154"/>
    </location>
</feature>
<feature type="compositionally biased region" description="Basic and acidic residues" evidence="2">
    <location>
        <begin position="468"/>
        <end position="482"/>
    </location>
</feature>
<feature type="region of interest" description="Disordered" evidence="2">
    <location>
        <begin position="90"/>
        <end position="110"/>
    </location>
</feature>
<feature type="compositionally biased region" description="Basic and acidic residues" evidence="2">
    <location>
        <begin position="311"/>
        <end position="335"/>
    </location>
</feature>
<sequence length="627" mass="73538">MSANIKDLIKQEKERRKLLREEKKKAEKVKQPAGREDYPIGKDTPGNYYTKSAQQDRLFLKIQNNSEHGSYTEKYNYVEEQLCEVAGRTRPSGAMTNNEQMATQKTNDTKIARRVHFAEPTAPLNRLNKNNNFKDAFLDYSNEEKSDNSEGASKDEEDEKDVEVDLPADFFDSTVTFNHSSCEKNDKRATSPMEGTPGGKRKADQSDPPSEEEEVNRAPLHYGLNEEKDISSGRYASSHKIGNGTPSTEHRSGNKFDLKNDPNVEVIETYEITEDILGSAELEENEKFHRQIKRKRKLLLEGEYHLDAEENDERGTFERGEKTRRRDMLKGKGDQTDGEGEQEGNPIMNLFTTNMEDFTNYKLLDTAYYEELDYLHKMLVEKKKYILGDTYDEEKEENEEREVELLEELNEFRKKKKKMEKGRVDEDRNDNDNHFNIDEIYDMLKLKRGMKEGDAPIAHTRGNTPTSKRADENREEGKKTNEYENLPRGFFDDKEKDILVRENLSLSKINQKIGEIKKQKKNILLEFKTIENVYEEKKNSYIDYLYDDKFDDKEQILDEIVRKSANRGVAEMDPQEGKQKQEKNRKKKKERNKEKKKPKRNAQRNESNFQLDDEHEDIFHWRKKTLF</sequence>
<feature type="region of interest" description="Disordered" evidence="2">
    <location>
        <begin position="564"/>
        <end position="611"/>
    </location>
</feature>
<feature type="compositionally biased region" description="Polar residues" evidence="2">
    <location>
        <begin position="94"/>
        <end position="106"/>
    </location>
</feature>
<keyword evidence="1" id="KW-0175">Coiled coil</keyword>
<evidence type="ECO:0000313" key="4">
    <source>
        <dbReference type="Proteomes" id="UP000030640"/>
    </source>
</evidence>
<evidence type="ECO:0000313" key="3">
    <source>
        <dbReference type="EMBL" id="EUD68639.1"/>
    </source>
</evidence>
<feature type="compositionally biased region" description="Basic residues" evidence="2">
    <location>
        <begin position="583"/>
        <end position="602"/>
    </location>
</feature>
<dbReference type="VEuPathDB" id="PlasmoDB:C922_01038"/>
<dbReference type="EMBL" id="KI965462">
    <property type="protein sequence ID" value="EUD68639.1"/>
    <property type="molecule type" value="Genomic_DNA"/>
</dbReference>
<feature type="compositionally biased region" description="Basic and acidic residues" evidence="2">
    <location>
        <begin position="248"/>
        <end position="259"/>
    </location>
</feature>
<evidence type="ECO:0000256" key="2">
    <source>
        <dbReference type="SAM" id="MobiDB-lite"/>
    </source>
</evidence>
<feature type="region of interest" description="Disordered" evidence="2">
    <location>
        <begin position="142"/>
        <end position="161"/>
    </location>
</feature>
<feature type="region of interest" description="Disordered" evidence="2">
    <location>
        <begin position="177"/>
        <end position="259"/>
    </location>
</feature>
<keyword evidence="4" id="KW-1185">Reference proteome</keyword>
<feature type="compositionally biased region" description="Basic and acidic residues" evidence="2">
    <location>
        <begin position="20"/>
        <end position="40"/>
    </location>
</feature>
<name>W7AHZ9_9APIC</name>
<reference evidence="3 4" key="1">
    <citation type="submission" date="2013-02" db="EMBL/GenBank/DDBJ databases">
        <title>The Genome Sequence of Plasmodium inui San Antonio 1.</title>
        <authorList>
            <consortium name="The Broad Institute Genome Sequencing Platform"/>
            <consortium name="The Broad Institute Genome Sequencing Center for Infectious Disease"/>
            <person name="Neafsey D."/>
            <person name="Cheeseman I."/>
            <person name="Volkman S."/>
            <person name="Adams J."/>
            <person name="Walker B."/>
            <person name="Young S.K."/>
            <person name="Zeng Q."/>
            <person name="Gargeya S."/>
            <person name="Fitzgerald M."/>
            <person name="Haas B."/>
            <person name="Abouelleil A."/>
            <person name="Alvarado L."/>
            <person name="Arachchi H.M."/>
            <person name="Berlin A.M."/>
            <person name="Chapman S.B."/>
            <person name="Dewar J."/>
            <person name="Goldberg J."/>
            <person name="Griggs A."/>
            <person name="Gujja S."/>
            <person name="Hansen M."/>
            <person name="Howarth C."/>
            <person name="Imamovic A."/>
            <person name="Larimer J."/>
            <person name="McCowan C."/>
            <person name="Murphy C."/>
            <person name="Neiman D."/>
            <person name="Pearson M."/>
            <person name="Priest M."/>
            <person name="Roberts A."/>
            <person name="Saif S."/>
            <person name="Shea T."/>
            <person name="Sisk P."/>
            <person name="Sykes S."/>
            <person name="Wortman J."/>
            <person name="Nusbaum C."/>
            <person name="Birren B."/>
        </authorList>
    </citation>
    <scope>NUCLEOTIDE SEQUENCE [LARGE SCALE GENOMIC DNA]</scope>
    <source>
        <strain evidence="3 4">San Antonio 1</strain>
    </source>
</reference>
<protein>
    <submittedName>
        <fullName evidence="3">Uncharacterized protein</fullName>
    </submittedName>
</protein>
<dbReference type="RefSeq" id="XP_008814869.1">
    <property type="nucleotide sequence ID" value="XM_008816647.1"/>
</dbReference>
<evidence type="ECO:0000256" key="1">
    <source>
        <dbReference type="SAM" id="Coils"/>
    </source>
</evidence>
<dbReference type="Proteomes" id="UP000030640">
    <property type="component" value="Unassembled WGS sequence"/>
</dbReference>
<feature type="coiled-coil region" evidence="1">
    <location>
        <begin position="391"/>
        <end position="422"/>
    </location>
</feature>
<feature type="region of interest" description="Disordered" evidence="2">
    <location>
        <begin position="453"/>
        <end position="484"/>
    </location>
</feature>
<proteinExistence type="predicted"/>
<organism evidence="3 4">
    <name type="scientific">Plasmodium inui San Antonio 1</name>
    <dbReference type="NCBI Taxonomy" id="1237626"/>
    <lineage>
        <taxon>Eukaryota</taxon>
        <taxon>Sar</taxon>
        <taxon>Alveolata</taxon>
        <taxon>Apicomplexa</taxon>
        <taxon>Aconoidasida</taxon>
        <taxon>Haemosporida</taxon>
        <taxon>Plasmodiidae</taxon>
        <taxon>Plasmodium</taxon>
        <taxon>Plasmodium (Plasmodium)</taxon>
    </lineage>
</organism>
<feature type="region of interest" description="Disordered" evidence="2">
    <location>
        <begin position="311"/>
        <end position="346"/>
    </location>
</feature>
<dbReference type="GeneID" id="20036312"/>
<gene>
    <name evidence="3" type="ORF">C922_01038</name>
</gene>
<dbReference type="OrthoDB" id="378604at2759"/>
<feature type="region of interest" description="Disordered" evidence="2">
    <location>
        <begin position="20"/>
        <end position="49"/>
    </location>
</feature>